<dbReference type="Proteomes" id="UP000286716">
    <property type="component" value="Unassembled WGS sequence"/>
</dbReference>
<sequence length="384" mass="39217">MPLLLVLLVAGCGQKPATSGNGSHPGDGPKSALGFTAHAGAVQFPADGDWVASNVGLKTLVPVGGCVLGLGNYSNGYREVNANWTGDAGCEKLKIDPAPGSGGPGPEVVRAGNGWRGGGLPAVGAVPGPDGSVLGVYTKFTRRDADGTLTELAELRGQRDPRALARSGGNLVAVGTAFLDGQTTRPVAWVSDDEGKSERTVVMPVVPGIDGANGPWSVAANGAELLAAGYSNPRLQIWASHDGGGSWTVSELSTASDQTLVYGILPVAGQWLLYGEVSNGFSQKPFVVTGKPGAWSTVDAPGPGGIVAGTLDAHGNPVLAGRTFEPQRPNENTRFCSSVLVRDGQGWQRGELGCGGSQVRVAATLADGRVLIAGNRDLWLRPAS</sequence>
<accession>A0A428WF02</accession>
<reference evidence="1 2" key="1">
    <citation type="submission" date="2018-05" db="EMBL/GenBank/DDBJ databases">
        <title>Evolution of GPA BGCs.</title>
        <authorList>
            <person name="Waglechner N."/>
            <person name="Wright G.D."/>
        </authorList>
    </citation>
    <scope>NUCLEOTIDE SEQUENCE [LARGE SCALE GENOMIC DNA]</scope>
    <source>
        <strain evidence="1 2">DSM 5908</strain>
    </source>
</reference>
<protein>
    <recommendedName>
        <fullName evidence="3">Exo-alpha-sialidase</fullName>
    </recommendedName>
</protein>
<keyword evidence="2" id="KW-1185">Reference proteome</keyword>
<evidence type="ECO:0000313" key="1">
    <source>
        <dbReference type="EMBL" id="RSM41636.1"/>
    </source>
</evidence>
<comment type="caution">
    <text evidence="1">The sequence shown here is derived from an EMBL/GenBank/DDBJ whole genome shotgun (WGS) entry which is preliminary data.</text>
</comment>
<dbReference type="AlphaFoldDB" id="A0A428WF02"/>
<dbReference type="EMBL" id="QHHU01000033">
    <property type="protein sequence ID" value="RSM41636.1"/>
    <property type="molecule type" value="Genomic_DNA"/>
</dbReference>
<gene>
    <name evidence="1" type="ORF">DMA12_23750</name>
</gene>
<evidence type="ECO:0008006" key="3">
    <source>
        <dbReference type="Google" id="ProtNLM"/>
    </source>
</evidence>
<name>A0A428WF02_AMYBA</name>
<organism evidence="1 2">
    <name type="scientific">Amycolatopsis balhimycina DSM 5908</name>
    <dbReference type="NCBI Taxonomy" id="1081091"/>
    <lineage>
        <taxon>Bacteria</taxon>
        <taxon>Bacillati</taxon>
        <taxon>Actinomycetota</taxon>
        <taxon>Actinomycetes</taxon>
        <taxon>Pseudonocardiales</taxon>
        <taxon>Pseudonocardiaceae</taxon>
        <taxon>Amycolatopsis</taxon>
    </lineage>
</organism>
<dbReference type="InterPro" id="IPR036278">
    <property type="entry name" value="Sialidase_sf"/>
</dbReference>
<proteinExistence type="predicted"/>
<dbReference type="SUPFAM" id="SSF50939">
    <property type="entry name" value="Sialidases"/>
    <property type="match status" value="1"/>
</dbReference>
<evidence type="ECO:0000313" key="2">
    <source>
        <dbReference type="Proteomes" id="UP000286716"/>
    </source>
</evidence>